<dbReference type="EMBL" id="AZLV01000592">
    <property type="protein sequence ID" value="ETJ04903.1"/>
    <property type="molecule type" value="Genomic_DNA"/>
</dbReference>
<evidence type="ECO:0000256" key="1">
    <source>
        <dbReference type="SAM" id="MobiDB-lite"/>
    </source>
</evidence>
<evidence type="ECO:0000313" key="4">
    <source>
        <dbReference type="Proteomes" id="UP000018852"/>
    </source>
</evidence>
<keyword evidence="3" id="KW-0328">Glycosyltransferase</keyword>
<feature type="compositionally biased region" description="Basic and acidic residues" evidence="1">
    <location>
        <begin position="49"/>
        <end position="60"/>
    </location>
</feature>
<comment type="caution">
    <text evidence="3">The sequence shown here is derived from an EMBL/GenBank/DDBJ whole genome shotgun (WGS) entry which is preliminary data.</text>
</comment>
<feature type="domain" description="Glycosyltransferase 2-like" evidence="2">
    <location>
        <begin position="5"/>
        <end position="59"/>
    </location>
</feature>
<organism evidence="3 4">
    <name type="scientific">Actinomyces urogenitalis DORA_12</name>
    <dbReference type="NCBI Taxonomy" id="1403939"/>
    <lineage>
        <taxon>Bacteria</taxon>
        <taxon>Bacillati</taxon>
        <taxon>Actinomycetota</taxon>
        <taxon>Actinomycetes</taxon>
        <taxon>Actinomycetales</taxon>
        <taxon>Actinomycetaceae</taxon>
        <taxon>Actinomyces</taxon>
    </lineage>
</organism>
<evidence type="ECO:0000313" key="3">
    <source>
        <dbReference type="EMBL" id="ETJ04903.1"/>
    </source>
</evidence>
<dbReference type="Gene3D" id="3.90.550.10">
    <property type="entry name" value="Spore Coat Polysaccharide Biosynthesis Protein SpsA, Chain A"/>
    <property type="match status" value="1"/>
</dbReference>
<proteinExistence type="predicted"/>
<gene>
    <name evidence="3" type="ORF">Q605_AUC00592G0001</name>
</gene>
<dbReference type="InterPro" id="IPR001173">
    <property type="entry name" value="Glyco_trans_2-like"/>
</dbReference>
<dbReference type="Pfam" id="PF00535">
    <property type="entry name" value="Glycos_transf_2"/>
    <property type="match status" value="1"/>
</dbReference>
<sequence length="60" mass="6408">MKTVVVIPTYNEIESLPGALDRVRQAVADAHVLVVDDASPDGTGAFADARAERDDHVHVP</sequence>
<accession>W1VFY0</accession>
<feature type="region of interest" description="Disordered" evidence="1">
    <location>
        <begin position="41"/>
        <end position="60"/>
    </location>
</feature>
<protein>
    <submittedName>
        <fullName evidence="3">Putative dolichyl-phosphate beta-D-mannosyltransferase</fullName>
    </submittedName>
</protein>
<feature type="non-terminal residue" evidence="3">
    <location>
        <position position="60"/>
    </location>
</feature>
<dbReference type="Proteomes" id="UP000018852">
    <property type="component" value="Unassembled WGS sequence"/>
</dbReference>
<name>W1VFY0_9ACTO</name>
<dbReference type="InterPro" id="IPR029044">
    <property type="entry name" value="Nucleotide-diphossugar_trans"/>
</dbReference>
<dbReference type="GO" id="GO:0016757">
    <property type="term" value="F:glycosyltransferase activity"/>
    <property type="evidence" value="ECO:0007669"/>
    <property type="project" value="UniProtKB-KW"/>
</dbReference>
<keyword evidence="3" id="KW-0808">Transferase</keyword>
<dbReference type="AlphaFoldDB" id="W1VFY0"/>
<reference evidence="3 4" key="1">
    <citation type="submission" date="2013-12" db="EMBL/GenBank/DDBJ databases">
        <title>A Varibaculum cambriense genome reconstructed from a premature infant gut community with otherwise low bacterial novelty that shifts toward anaerobic metabolism during the third week of life.</title>
        <authorList>
            <person name="Brown C.T."/>
            <person name="Sharon I."/>
            <person name="Thomas B.C."/>
            <person name="Castelle C.J."/>
            <person name="Morowitz M.J."/>
            <person name="Banfield J.F."/>
        </authorList>
    </citation>
    <scope>NUCLEOTIDE SEQUENCE [LARGE SCALE GENOMIC DNA]</scope>
    <source>
        <strain evidence="4">DORA_12</strain>
    </source>
</reference>
<dbReference type="SUPFAM" id="SSF53448">
    <property type="entry name" value="Nucleotide-diphospho-sugar transferases"/>
    <property type="match status" value="1"/>
</dbReference>
<evidence type="ECO:0000259" key="2">
    <source>
        <dbReference type="Pfam" id="PF00535"/>
    </source>
</evidence>